<organism evidence="1 2">
    <name type="scientific">Helicovermis profundi</name>
    <dbReference type="NCBI Taxonomy" id="3065157"/>
    <lineage>
        <taxon>Bacteria</taxon>
        <taxon>Bacillati</taxon>
        <taxon>Bacillota</taxon>
        <taxon>Clostridia</taxon>
        <taxon>Helicovermis</taxon>
    </lineage>
</organism>
<sequence length="64" mass="7866">MKIMLFIENLDLIIGFSLNKFEYLLRCYVMLYPANSLFKHLIKLYIFSFVHNFVIKLWLYIKEL</sequence>
<dbReference type="KEGG" id="hprf:HLPR_09280"/>
<protein>
    <submittedName>
        <fullName evidence="1">Uncharacterized protein</fullName>
    </submittedName>
</protein>
<accession>A0AAU9E7G8</accession>
<reference evidence="1 2" key="1">
    <citation type="submission" date="2023-08" db="EMBL/GenBank/DDBJ databases">
        <title>Helicovermis profunda gen. nov., sp. nov., a novel mesophilic, fermentative bacterium within the Bacillota from a deep-sea hydrothermal vent chimney.</title>
        <authorList>
            <person name="Miyazaki U."/>
            <person name="Mizutani D."/>
            <person name="Hashimoto Y."/>
            <person name="Tame A."/>
            <person name="Sawayama S."/>
            <person name="Miyazaki J."/>
            <person name="Takai K."/>
            <person name="Nakagawa S."/>
        </authorList>
    </citation>
    <scope>NUCLEOTIDE SEQUENCE [LARGE SCALE GENOMIC DNA]</scope>
    <source>
        <strain evidence="1 2">S502</strain>
    </source>
</reference>
<dbReference type="Proteomes" id="UP001321786">
    <property type="component" value="Chromosome"/>
</dbReference>
<evidence type="ECO:0000313" key="2">
    <source>
        <dbReference type="Proteomes" id="UP001321786"/>
    </source>
</evidence>
<dbReference type="AlphaFoldDB" id="A0AAU9E7G8"/>
<keyword evidence="2" id="KW-1185">Reference proteome</keyword>
<gene>
    <name evidence="1" type="ORF">HLPR_09280</name>
</gene>
<dbReference type="EMBL" id="AP028654">
    <property type="protein sequence ID" value="BEP28597.1"/>
    <property type="molecule type" value="Genomic_DNA"/>
</dbReference>
<proteinExistence type="predicted"/>
<evidence type="ECO:0000313" key="1">
    <source>
        <dbReference type="EMBL" id="BEP28597.1"/>
    </source>
</evidence>
<name>A0AAU9E7G8_9FIRM</name>